<gene>
    <name evidence="2" type="ORF">O181_001155</name>
</gene>
<dbReference type="AlphaFoldDB" id="A0A9Q3GBJ5"/>
<name>A0A9Q3GBJ5_9BASI</name>
<accession>A0A9Q3GBJ5</accession>
<comment type="caution">
    <text evidence="2">The sequence shown here is derived from an EMBL/GenBank/DDBJ whole genome shotgun (WGS) entry which is preliminary data.</text>
</comment>
<evidence type="ECO:0000259" key="1">
    <source>
        <dbReference type="Pfam" id="PF07727"/>
    </source>
</evidence>
<evidence type="ECO:0000313" key="2">
    <source>
        <dbReference type="EMBL" id="MBW0461440.1"/>
    </source>
</evidence>
<reference evidence="2" key="1">
    <citation type="submission" date="2021-03" db="EMBL/GenBank/DDBJ databases">
        <title>Draft genome sequence of rust myrtle Austropuccinia psidii MF-1, a brazilian biotype.</title>
        <authorList>
            <person name="Quecine M.C."/>
            <person name="Pachon D.M.R."/>
            <person name="Bonatelli M.L."/>
            <person name="Correr F.H."/>
            <person name="Franceschini L.M."/>
            <person name="Leite T.F."/>
            <person name="Margarido G.R.A."/>
            <person name="Almeida C.A."/>
            <person name="Ferrarezi J.A."/>
            <person name="Labate C.A."/>
        </authorList>
    </citation>
    <scope>NUCLEOTIDE SEQUENCE</scope>
    <source>
        <strain evidence="2">MF-1</strain>
    </source>
</reference>
<dbReference type="InterPro" id="IPR013103">
    <property type="entry name" value="RVT_2"/>
</dbReference>
<dbReference type="Pfam" id="PF07727">
    <property type="entry name" value="RVT_2"/>
    <property type="match status" value="1"/>
</dbReference>
<organism evidence="2 3">
    <name type="scientific">Austropuccinia psidii MF-1</name>
    <dbReference type="NCBI Taxonomy" id="1389203"/>
    <lineage>
        <taxon>Eukaryota</taxon>
        <taxon>Fungi</taxon>
        <taxon>Dikarya</taxon>
        <taxon>Basidiomycota</taxon>
        <taxon>Pucciniomycotina</taxon>
        <taxon>Pucciniomycetes</taxon>
        <taxon>Pucciniales</taxon>
        <taxon>Sphaerophragmiaceae</taxon>
        <taxon>Austropuccinia</taxon>
    </lineage>
</organism>
<dbReference type="OrthoDB" id="2796020at2759"/>
<feature type="domain" description="Reverse transcriptase Ty1/copia-type" evidence="1">
    <location>
        <begin position="42"/>
        <end position="249"/>
    </location>
</feature>
<protein>
    <recommendedName>
        <fullName evidence="1">Reverse transcriptase Ty1/copia-type domain-containing protein</fullName>
    </recommendedName>
</protein>
<dbReference type="EMBL" id="AVOT02000160">
    <property type="protein sequence ID" value="MBW0461440.1"/>
    <property type="molecule type" value="Genomic_DNA"/>
</dbReference>
<evidence type="ECO:0000313" key="3">
    <source>
        <dbReference type="Proteomes" id="UP000765509"/>
    </source>
</evidence>
<keyword evidence="3" id="KW-1185">Reference proteome</keyword>
<sequence length="257" mass="29398">MVAAGSDVPRKYIQAICHKKSDSWREAIADVIRSIEKHGVGKVVEKSEAQNMLGTTWVFWEKEDSNGNITRYKAQSCMQGFSQIEGLDYNETFAPTGRITTLRFLLGFCALHNLEIHQMDVKIAFLYGVPKEKAFMRYPDGYPHSLRQGMCLQLMKSLYGLKRSPQCWYKHFSKTFRELHFSPCQADACLLVKNKGPQCYVFLHVDYMIIGGEPAQVENFKNNIRSLFEMDDLGEVYYVLGIKVTRNRALGTIALSQ</sequence>
<proteinExistence type="predicted"/>
<dbReference type="Proteomes" id="UP000765509">
    <property type="component" value="Unassembled WGS sequence"/>
</dbReference>